<proteinExistence type="predicted"/>
<accession>A0AAV4NFQ2</accession>
<protein>
    <submittedName>
        <fullName evidence="1">Uncharacterized protein</fullName>
    </submittedName>
</protein>
<dbReference type="AlphaFoldDB" id="A0AAV4NFQ2"/>
<organism evidence="1 2">
    <name type="scientific">Caerostris extrusa</name>
    <name type="common">Bark spider</name>
    <name type="synonym">Caerostris bankana</name>
    <dbReference type="NCBI Taxonomy" id="172846"/>
    <lineage>
        <taxon>Eukaryota</taxon>
        <taxon>Metazoa</taxon>
        <taxon>Ecdysozoa</taxon>
        <taxon>Arthropoda</taxon>
        <taxon>Chelicerata</taxon>
        <taxon>Arachnida</taxon>
        <taxon>Araneae</taxon>
        <taxon>Araneomorphae</taxon>
        <taxon>Entelegynae</taxon>
        <taxon>Araneoidea</taxon>
        <taxon>Araneidae</taxon>
        <taxon>Caerostris</taxon>
    </lineage>
</organism>
<comment type="caution">
    <text evidence="1">The sequence shown here is derived from an EMBL/GenBank/DDBJ whole genome shotgun (WGS) entry which is preliminary data.</text>
</comment>
<keyword evidence="2" id="KW-1185">Reference proteome</keyword>
<reference evidence="1 2" key="1">
    <citation type="submission" date="2021-06" db="EMBL/GenBank/DDBJ databases">
        <title>Caerostris extrusa draft genome.</title>
        <authorList>
            <person name="Kono N."/>
            <person name="Arakawa K."/>
        </authorList>
    </citation>
    <scope>NUCLEOTIDE SEQUENCE [LARGE SCALE GENOMIC DNA]</scope>
</reference>
<dbReference type="Proteomes" id="UP001054945">
    <property type="component" value="Unassembled WGS sequence"/>
</dbReference>
<evidence type="ECO:0000313" key="2">
    <source>
        <dbReference type="Proteomes" id="UP001054945"/>
    </source>
</evidence>
<gene>
    <name evidence="1" type="ORF">CEXT_730511</name>
</gene>
<dbReference type="EMBL" id="BPLR01020792">
    <property type="protein sequence ID" value="GIX82610.1"/>
    <property type="molecule type" value="Genomic_DNA"/>
</dbReference>
<sequence length="116" mass="13004">MLCTFNRLSDEMKDFPFLLSVLDDDFCSNSDGVGGVCSWRKKKGIVFVILTSQPLSNTGGRTRFIENSFLFQNRINNGRSCLSRHSTLASFPAKRNSKLLNLTLKKNAIAKLNKAQ</sequence>
<evidence type="ECO:0000313" key="1">
    <source>
        <dbReference type="EMBL" id="GIX82610.1"/>
    </source>
</evidence>
<name>A0AAV4NFQ2_CAEEX</name>